<sequence>RIYTVGVGAEPGALPQPDEERGGALHDPSSELDEPLLRQIAELGQGRYFRARTLHDVTAINDAINILEPSATPLVQGQPVVELYPWPLALAWLLMVLPRFASERLARAVRQGWSRWR</sequence>
<dbReference type="AlphaFoldDB" id="A0A2H9U018"/>
<dbReference type="Proteomes" id="UP000235861">
    <property type="component" value="Unassembled WGS sequence"/>
</dbReference>
<dbReference type="Gene3D" id="3.40.50.410">
    <property type="entry name" value="von Willebrand factor, type A domain"/>
    <property type="match status" value="1"/>
</dbReference>
<evidence type="ECO:0000313" key="3">
    <source>
        <dbReference type="Proteomes" id="UP000235861"/>
    </source>
</evidence>
<comment type="caution">
    <text evidence="2">The sequence shown here is derived from an EMBL/GenBank/DDBJ whole genome shotgun (WGS) entry which is preliminary data.</text>
</comment>
<dbReference type="InterPro" id="IPR036465">
    <property type="entry name" value="vWFA_dom_sf"/>
</dbReference>
<keyword evidence="3" id="KW-1185">Reference proteome</keyword>
<reference evidence="2 3" key="1">
    <citation type="submission" date="2017-11" db="EMBL/GenBank/DDBJ databases">
        <title>Draft genome sequence of environmental isolate Aeromonas cavernicola sp. nov. MDC 2508.</title>
        <authorList>
            <person name="Colston S.M."/>
            <person name="Navarro A."/>
            <person name="Martinez-Murcia A.J."/>
            <person name="Graf J."/>
        </authorList>
    </citation>
    <scope>NUCLEOTIDE SEQUENCE [LARGE SCALE GENOMIC DNA]</scope>
    <source>
        <strain evidence="2 3">MDC 2508</strain>
    </source>
</reference>
<gene>
    <name evidence="2" type="ORF">CUC53_18755</name>
</gene>
<name>A0A2H9U018_9GAMM</name>
<evidence type="ECO:0000256" key="1">
    <source>
        <dbReference type="SAM" id="MobiDB-lite"/>
    </source>
</evidence>
<protein>
    <submittedName>
        <fullName evidence="2">VWA domain-containing protein</fullName>
    </submittedName>
</protein>
<evidence type="ECO:0000313" key="2">
    <source>
        <dbReference type="EMBL" id="PJG57298.1"/>
    </source>
</evidence>
<organism evidence="2 3">
    <name type="scientific">Aeromonas cavernicola</name>
    <dbReference type="NCBI Taxonomy" id="1006623"/>
    <lineage>
        <taxon>Bacteria</taxon>
        <taxon>Pseudomonadati</taxon>
        <taxon>Pseudomonadota</taxon>
        <taxon>Gammaproteobacteria</taxon>
        <taxon>Aeromonadales</taxon>
        <taxon>Aeromonadaceae</taxon>
        <taxon>Aeromonas</taxon>
    </lineage>
</organism>
<proteinExistence type="predicted"/>
<accession>A0A2H9U018</accession>
<dbReference type="EMBL" id="PGGC01000309">
    <property type="protein sequence ID" value="PJG57298.1"/>
    <property type="molecule type" value="Genomic_DNA"/>
</dbReference>
<feature type="non-terminal residue" evidence="2">
    <location>
        <position position="1"/>
    </location>
</feature>
<feature type="region of interest" description="Disordered" evidence="1">
    <location>
        <begin position="1"/>
        <end position="31"/>
    </location>
</feature>